<dbReference type="EMBL" id="CP008874">
    <property type="protein sequence ID" value="AKH97331.1"/>
    <property type="molecule type" value="Genomic_DNA"/>
</dbReference>
<evidence type="ECO:0000256" key="2">
    <source>
        <dbReference type="ARBA" id="ARBA00022691"/>
    </source>
</evidence>
<dbReference type="PANTHER" id="PTHR30352">
    <property type="entry name" value="PYRUVATE FORMATE-LYASE-ACTIVATING ENZYME"/>
    <property type="match status" value="1"/>
</dbReference>
<accession>A0A0F7P852</accession>
<keyword evidence="2 6" id="KW-0949">S-adenosyl-L-methionine</keyword>
<dbReference type="KEGG" id="hsu:HLASF_0837"/>
<name>A0A0F7P852_9EURY</name>
<dbReference type="OrthoDB" id="371936at2157"/>
<keyword evidence="5 6" id="KW-0411">Iron-sulfur</keyword>
<dbReference type="SFLD" id="SFLDG01101">
    <property type="entry name" value="Uncharacterised_Radical_SAM_Su"/>
    <property type="match status" value="1"/>
</dbReference>
<evidence type="ECO:0000256" key="1">
    <source>
        <dbReference type="ARBA" id="ARBA00022485"/>
    </source>
</evidence>
<proteinExistence type="predicted"/>
<evidence type="ECO:0000256" key="5">
    <source>
        <dbReference type="ARBA" id="ARBA00023014"/>
    </source>
</evidence>
<keyword evidence="8" id="KW-0670">Pyruvate</keyword>
<dbReference type="GO" id="GO:0046872">
    <property type="term" value="F:metal ion binding"/>
    <property type="evidence" value="ECO:0007669"/>
    <property type="project" value="UniProtKB-KW"/>
</dbReference>
<dbReference type="InterPro" id="IPR016431">
    <property type="entry name" value="Pyrv-formate_lyase-activ_prd"/>
</dbReference>
<dbReference type="InterPro" id="IPR013785">
    <property type="entry name" value="Aldolase_TIM"/>
</dbReference>
<evidence type="ECO:0000259" key="7">
    <source>
        <dbReference type="PROSITE" id="PS51918"/>
    </source>
</evidence>
<dbReference type="GO" id="GO:0051539">
    <property type="term" value="F:4 iron, 4 sulfur cluster binding"/>
    <property type="evidence" value="ECO:0007669"/>
    <property type="project" value="UniProtKB-KW"/>
</dbReference>
<feature type="binding site" evidence="6">
    <location>
        <position position="103"/>
    </location>
    <ligand>
        <name>[4Fe-4S] cluster</name>
        <dbReference type="ChEBI" id="CHEBI:49883"/>
        <note>4Fe-4S-S-AdoMet</note>
    </ligand>
</feature>
<dbReference type="Proteomes" id="UP000069906">
    <property type="component" value="Chromosome"/>
</dbReference>
<organism evidence="8 9">
    <name type="scientific">Halanaeroarchaeum sulfurireducens</name>
    <dbReference type="NCBI Taxonomy" id="1604004"/>
    <lineage>
        <taxon>Archaea</taxon>
        <taxon>Methanobacteriati</taxon>
        <taxon>Methanobacteriota</taxon>
        <taxon>Stenosarchaea group</taxon>
        <taxon>Halobacteria</taxon>
        <taxon>Halobacteriales</taxon>
        <taxon>Halobacteriaceae</taxon>
        <taxon>Halanaeroarchaeum</taxon>
    </lineage>
</organism>
<evidence type="ECO:0000313" key="8">
    <source>
        <dbReference type="EMBL" id="AKH97331.1"/>
    </source>
</evidence>
<dbReference type="GeneID" id="25159025"/>
<dbReference type="InterPro" id="IPR007197">
    <property type="entry name" value="rSAM"/>
</dbReference>
<feature type="binding site" evidence="6">
    <location>
        <position position="100"/>
    </location>
    <ligand>
        <name>[4Fe-4S] cluster</name>
        <dbReference type="ChEBI" id="CHEBI:49883"/>
        <note>4Fe-4S-S-AdoMet</note>
    </ligand>
</feature>
<evidence type="ECO:0000256" key="6">
    <source>
        <dbReference type="PIRSR" id="PIRSR004869-50"/>
    </source>
</evidence>
<keyword evidence="1" id="KW-0004">4Fe-4S</keyword>
<dbReference type="CDD" id="cd01335">
    <property type="entry name" value="Radical_SAM"/>
    <property type="match status" value="1"/>
</dbReference>
<dbReference type="Pfam" id="PF04055">
    <property type="entry name" value="Radical_SAM"/>
    <property type="match status" value="1"/>
</dbReference>
<dbReference type="InterPro" id="IPR027596">
    <property type="entry name" value="AmmeMemoSam_rS"/>
</dbReference>
<dbReference type="HOGENOM" id="CLU_044176_1_0_2"/>
<evidence type="ECO:0000256" key="4">
    <source>
        <dbReference type="ARBA" id="ARBA00023004"/>
    </source>
</evidence>
<dbReference type="PATRIC" id="fig|1604004.4.peg.873"/>
<protein>
    <submittedName>
        <fullName evidence="8">Radical SAM domain protein, pyruvate-formate lyase-activating enzyme-like</fullName>
    </submittedName>
</protein>
<dbReference type="InterPro" id="IPR034457">
    <property type="entry name" value="Organic_radical-activating"/>
</dbReference>
<evidence type="ECO:0000313" key="9">
    <source>
        <dbReference type="Proteomes" id="UP000069906"/>
    </source>
</evidence>
<gene>
    <name evidence="8" type="ORF">HLASF_0837</name>
</gene>
<keyword evidence="4 6" id="KW-0408">Iron</keyword>
<keyword evidence="9" id="KW-1185">Reference proteome</keyword>
<dbReference type="Gene3D" id="3.20.20.70">
    <property type="entry name" value="Aldolase class I"/>
    <property type="match status" value="1"/>
</dbReference>
<feature type="domain" description="Radical SAM core" evidence="7">
    <location>
        <begin position="81"/>
        <end position="294"/>
    </location>
</feature>
<dbReference type="PIRSF" id="PIRSF004869">
    <property type="entry name" value="PflX_prd"/>
    <property type="match status" value="1"/>
</dbReference>
<dbReference type="SFLD" id="SFLDG01067">
    <property type="entry name" value="SPASM/twitch_domain_containing"/>
    <property type="match status" value="1"/>
</dbReference>
<dbReference type="SUPFAM" id="SSF102114">
    <property type="entry name" value="Radical SAM enzymes"/>
    <property type="match status" value="1"/>
</dbReference>
<dbReference type="RefSeq" id="WP_079977780.1">
    <property type="nucleotide sequence ID" value="NZ_CP008874.1"/>
</dbReference>
<dbReference type="PANTHER" id="PTHR30352:SF5">
    <property type="entry name" value="PYRUVATE FORMATE-LYASE 1-ACTIVATING ENZYME"/>
    <property type="match status" value="1"/>
</dbReference>
<reference evidence="8 9" key="1">
    <citation type="journal article" date="2015" name="ISME J.">
        <title>Elemental sulfur and acetate can support life of a novel strictly anaerobic haloarchaeon.</title>
        <authorList>
            <person name="Sorokin D.Y."/>
            <person name="Kublanov I.V."/>
            <person name="Gavrilov S.N."/>
            <person name="Rojo D."/>
            <person name="Roman P."/>
            <person name="Golyshin P.N."/>
            <person name="Slepak V.Z."/>
            <person name="Smedile F."/>
            <person name="Ferrer M."/>
            <person name="Messina E."/>
            <person name="La Cono V."/>
            <person name="Yakimov M.M."/>
        </authorList>
    </citation>
    <scope>NUCLEOTIDE SEQUENCE [LARGE SCALE GENOMIC DNA]</scope>
    <source>
        <strain evidence="8 9">HSR2</strain>
    </source>
</reference>
<feature type="binding site" evidence="6">
    <location>
        <position position="96"/>
    </location>
    <ligand>
        <name>[4Fe-4S] cluster</name>
        <dbReference type="ChEBI" id="CHEBI:49883"/>
        <note>4Fe-4S-S-AdoMet</note>
    </ligand>
</feature>
<dbReference type="AlphaFoldDB" id="A0A0F7P852"/>
<dbReference type="SFLD" id="SFLDS00029">
    <property type="entry name" value="Radical_SAM"/>
    <property type="match status" value="1"/>
</dbReference>
<dbReference type="GO" id="GO:0016829">
    <property type="term" value="F:lyase activity"/>
    <property type="evidence" value="ECO:0007669"/>
    <property type="project" value="UniProtKB-KW"/>
</dbReference>
<dbReference type="InterPro" id="IPR058240">
    <property type="entry name" value="rSAM_sf"/>
</dbReference>
<keyword evidence="8" id="KW-0456">Lyase</keyword>
<comment type="cofactor">
    <cofactor evidence="6">
        <name>[4Fe-4S] cluster</name>
        <dbReference type="ChEBI" id="CHEBI:49883"/>
    </cofactor>
    <text evidence="6">Binds 1 [4Fe-4S] cluster. The cluster is coordinated with 3 cysteines and an exchangeable S-adenosyl-L-methionine.</text>
</comment>
<dbReference type="PROSITE" id="PS51918">
    <property type="entry name" value="RADICAL_SAM"/>
    <property type="match status" value="1"/>
</dbReference>
<dbReference type="NCBIfam" id="TIGR04337">
    <property type="entry name" value="AmmeMemoSam_rS"/>
    <property type="match status" value="1"/>
</dbReference>
<evidence type="ECO:0000256" key="3">
    <source>
        <dbReference type="ARBA" id="ARBA00022723"/>
    </source>
</evidence>
<sequence>MSNSSLGTGVRADLSESLEDDRVRCTACAFRCTLDPGQRGICQVRENVDGELRLLTYGKVYDKPYGLPGTVDPIEKKPLYHYKPGTRVLSFGGASCNFSCQFCQNHHIAFADPEDIDLRDVQPEEAVESATEQACDSVAWTYNEPTIYAEYIRDGARAASDQGLGTVIVTNGYFTEEFADMLEPVLDAANVDIKGFREQPHRKYMGSRLEPTLRGAEYLIDRDVHVELTYLIIPDLNDDREEIRDFAEWVYGLDPSVPVHFTRFRPAYNMQDRPETPLSTLRMAHDVATDVGLEYVYVGNVPEAKYSDTLCPDCGATWISRRGFRATVESDLSEPCSCGREKDIVR</sequence>
<keyword evidence="3 6" id="KW-0479">Metal-binding</keyword>